<dbReference type="Proteomes" id="UP000244754">
    <property type="component" value="Chromosome"/>
</dbReference>
<reference evidence="3" key="1">
    <citation type="submission" date="2018-01" db="EMBL/GenBank/DDBJ databases">
        <authorList>
            <person name="Li J."/>
        </authorList>
    </citation>
    <scope>NUCLEOTIDE SEQUENCE [LARGE SCALE GENOMIC DNA]</scope>
    <source>
        <strain evidence="3">2184</strain>
    </source>
</reference>
<dbReference type="AlphaFoldDB" id="A0A2S0WFI5"/>
<feature type="compositionally biased region" description="Gly residues" evidence="1">
    <location>
        <begin position="519"/>
        <end position="529"/>
    </location>
</feature>
<keyword evidence="3" id="KW-1185">Reference proteome</keyword>
<sequence length="571" mass="55805">MSVHLEVESVESAISLLRKIAASKQWDVAYSGRLSLAGFSTVTGLDQSGLSHGRVSSVSQPEATKALSAHLLDTALLLEANLDSVTGTDSTFSRLVSRIGLENQLAESAASVDASMKAAQVENPTTNPFLFATPVAGFVSSLPVLHGQFQATDPTRAMTEAGQWQATAAEITGVVSELGGVIAALSSSAETDWVRQAIERVNRIQWAGGHYAAHATAMGVHAGNLATVASAEKIAAAAAHATWMAAPLKLKPVLEQSYLVAFPPRLNAGLIPTVPGFNQLLPPLDAMPGTTFDPGALTTPQAPGFESHPLPAVVRDALAAHGYGDLAYAETPQQVVDQFGHASPQVMDAISAGSLPTEAAAHVATLPPPAAAAGAAGPGPAIPAGGSGLFGGAVPHGIGGMSAAGTRPGSGPGSGLGAGLGPAGFGGAAGRGGSGRSPALGSSFGASSGVIAGAGMSKALSGAAGALPGWAAGPAAPFGAGAMPAPGSSAAGAGGVAGGAGQTGSGANAGQRGAVMGAPGLGGASTSGGGRKRKVRAVTSTVERNGNLKALLGDAPAVLPDVIGDSVRAPR</sequence>
<feature type="compositionally biased region" description="Gly residues" evidence="1">
    <location>
        <begin position="492"/>
        <end position="504"/>
    </location>
</feature>
<gene>
    <name evidence="2" type="ORF">C3E79_08005</name>
</gene>
<dbReference type="EMBL" id="CP026948">
    <property type="protein sequence ID" value="AWB84432.1"/>
    <property type="molecule type" value="Genomic_DNA"/>
</dbReference>
<evidence type="ECO:0000256" key="1">
    <source>
        <dbReference type="SAM" id="MobiDB-lite"/>
    </source>
</evidence>
<organism evidence="2 3">
    <name type="scientific">Corynebacterium liangguodongii</name>
    <dbReference type="NCBI Taxonomy" id="2079535"/>
    <lineage>
        <taxon>Bacteria</taxon>
        <taxon>Bacillati</taxon>
        <taxon>Actinomycetota</taxon>
        <taxon>Actinomycetes</taxon>
        <taxon>Mycobacteriales</taxon>
        <taxon>Corynebacteriaceae</taxon>
        <taxon>Corynebacterium</taxon>
    </lineage>
</organism>
<dbReference type="KEGG" id="clia:C3E79_08005"/>
<accession>A0A2S0WFI5</accession>
<protein>
    <submittedName>
        <fullName evidence="2">Uncharacterized protein</fullName>
    </submittedName>
</protein>
<feature type="region of interest" description="Disordered" evidence="1">
    <location>
        <begin position="485"/>
        <end position="541"/>
    </location>
</feature>
<evidence type="ECO:0000313" key="2">
    <source>
        <dbReference type="EMBL" id="AWB84432.1"/>
    </source>
</evidence>
<dbReference type="RefSeq" id="WP_108404441.1">
    <property type="nucleotide sequence ID" value="NZ_QEEY01000003.1"/>
</dbReference>
<evidence type="ECO:0000313" key="3">
    <source>
        <dbReference type="Proteomes" id="UP000244754"/>
    </source>
</evidence>
<proteinExistence type="predicted"/>
<name>A0A2S0WFI5_9CORY</name>